<keyword evidence="3" id="KW-1185">Reference proteome</keyword>
<feature type="region of interest" description="Disordered" evidence="1">
    <location>
        <begin position="27"/>
        <end position="71"/>
    </location>
</feature>
<evidence type="ECO:0000313" key="2">
    <source>
        <dbReference type="EMBL" id="MEQ2225531.1"/>
    </source>
</evidence>
<protein>
    <submittedName>
        <fullName evidence="2">Uncharacterized protein</fullName>
    </submittedName>
</protein>
<gene>
    <name evidence="2" type="ORF">ILYODFUR_018403</name>
</gene>
<evidence type="ECO:0000256" key="1">
    <source>
        <dbReference type="SAM" id="MobiDB-lite"/>
    </source>
</evidence>
<reference evidence="2 3" key="1">
    <citation type="submission" date="2021-06" db="EMBL/GenBank/DDBJ databases">
        <authorList>
            <person name="Palmer J.M."/>
        </authorList>
    </citation>
    <scope>NUCLEOTIDE SEQUENCE [LARGE SCALE GENOMIC DNA]</scope>
    <source>
        <strain evidence="3">if_2019</strain>
        <tissue evidence="2">Muscle</tissue>
    </source>
</reference>
<sequence>ETLQLIFTNSKVFPHQQGYVVPAVIPGTLSRKQPDQMPTPPESFDAEKQVEPSKLPVDEVASSPPSQRKSLATLKDTDFNLLAQHFVHYD</sequence>
<organism evidence="2 3">
    <name type="scientific">Ilyodon furcidens</name>
    <name type="common">goldbreast splitfin</name>
    <dbReference type="NCBI Taxonomy" id="33524"/>
    <lineage>
        <taxon>Eukaryota</taxon>
        <taxon>Metazoa</taxon>
        <taxon>Chordata</taxon>
        <taxon>Craniata</taxon>
        <taxon>Vertebrata</taxon>
        <taxon>Euteleostomi</taxon>
        <taxon>Actinopterygii</taxon>
        <taxon>Neopterygii</taxon>
        <taxon>Teleostei</taxon>
        <taxon>Neoteleostei</taxon>
        <taxon>Acanthomorphata</taxon>
        <taxon>Ovalentaria</taxon>
        <taxon>Atherinomorphae</taxon>
        <taxon>Cyprinodontiformes</taxon>
        <taxon>Goodeidae</taxon>
        <taxon>Ilyodon</taxon>
    </lineage>
</organism>
<dbReference type="Proteomes" id="UP001482620">
    <property type="component" value="Unassembled WGS sequence"/>
</dbReference>
<name>A0ABV0T0C8_9TELE</name>
<feature type="non-terminal residue" evidence="2">
    <location>
        <position position="1"/>
    </location>
</feature>
<accession>A0ABV0T0C8</accession>
<comment type="caution">
    <text evidence="2">The sequence shown here is derived from an EMBL/GenBank/DDBJ whole genome shotgun (WGS) entry which is preliminary data.</text>
</comment>
<evidence type="ECO:0000313" key="3">
    <source>
        <dbReference type="Proteomes" id="UP001482620"/>
    </source>
</evidence>
<proteinExistence type="predicted"/>
<dbReference type="EMBL" id="JAHRIQ010013371">
    <property type="protein sequence ID" value="MEQ2225531.1"/>
    <property type="molecule type" value="Genomic_DNA"/>
</dbReference>